<protein>
    <submittedName>
        <fullName evidence="14">Sodium/proton antiporter, CPA1 family</fullName>
    </submittedName>
</protein>
<feature type="transmembrane region" description="Helical" evidence="12">
    <location>
        <begin position="246"/>
        <end position="270"/>
    </location>
</feature>
<organism evidence="14 15">
    <name type="scientific">Halpernia humi</name>
    <dbReference type="NCBI Taxonomy" id="493375"/>
    <lineage>
        <taxon>Bacteria</taxon>
        <taxon>Pseudomonadati</taxon>
        <taxon>Bacteroidota</taxon>
        <taxon>Flavobacteriia</taxon>
        <taxon>Flavobacteriales</taxon>
        <taxon>Weeksellaceae</taxon>
        <taxon>Chryseobacterium group</taxon>
        <taxon>Halpernia</taxon>
    </lineage>
</organism>
<keyword evidence="10 12" id="KW-0472">Membrane</keyword>
<proteinExistence type="inferred from homology"/>
<keyword evidence="9" id="KW-0406">Ion transport</keyword>
<feature type="transmembrane region" description="Helical" evidence="12">
    <location>
        <begin position="31"/>
        <end position="51"/>
    </location>
</feature>
<evidence type="ECO:0000256" key="2">
    <source>
        <dbReference type="ARBA" id="ARBA00007367"/>
    </source>
</evidence>
<dbReference type="GO" id="GO:0015385">
    <property type="term" value="F:sodium:proton antiporter activity"/>
    <property type="evidence" value="ECO:0007669"/>
    <property type="project" value="InterPro"/>
</dbReference>
<dbReference type="AlphaFoldDB" id="A0A1H5WEE0"/>
<evidence type="ECO:0000256" key="4">
    <source>
        <dbReference type="ARBA" id="ARBA00022449"/>
    </source>
</evidence>
<reference evidence="15" key="1">
    <citation type="submission" date="2016-10" db="EMBL/GenBank/DDBJ databases">
        <authorList>
            <person name="Varghese N."/>
            <person name="Submissions S."/>
        </authorList>
    </citation>
    <scope>NUCLEOTIDE SEQUENCE [LARGE SCALE GENOMIC DNA]</scope>
    <source>
        <strain evidence="15">DSM 21580</strain>
    </source>
</reference>
<comment type="similarity">
    <text evidence="2">Belongs to the monovalent cation:proton antiporter 1 (CPA1) transporter (TC 2.A.36) family.</text>
</comment>
<feature type="transmembrane region" description="Helical" evidence="12">
    <location>
        <begin position="67"/>
        <end position="87"/>
    </location>
</feature>
<feature type="domain" description="Cation/H+ exchanger transmembrane" evidence="13">
    <location>
        <begin position="13"/>
        <end position="406"/>
    </location>
</feature>
<feature type="transmembrane region" description="Helical" evidence="12">
    <location>
        <begin position="386"/>
        <end position="406"/>
    </location>
</feature>
<keyword evidence="15" id="KW-1185">Reference proteome</keyword>
<evidence type="ECO:0000313" key="15">
    <source>
        <dbReference type="Proteomes" id="UP000236738"/>
    </source>
</evidence>
<evidence type="ECO:0000256" key="9">
    <source>
        <dbReference type="ARBA" id="ARBA00023065"/>
    </source>
</evidence>
<keyword evidence="5" id="KW-1003">Cell membrane</keyword>
<evidence type="ECO:0000256" key="5">
    <source>
        <dbReference type="ARBA" id="ARBA00022475"/>
    </source>
</evidence>
<feature type="transmembrane region" description="Helical" evidence="12">
    <location>
        <begin position="354"/>
        <end position="374"/>
    </location>
</feature>
<gene>
    <name evidence="14" type="ORF">SAMN05421847_1179</name>
</gene>
<evidence type="ECO:0000256" key="7">
    <source>
        <dbReference type="ARBA" id="ARBA00022989"/>
    </source>
</evidence>
<dbReference type="GO" id="GO:0051453">
    <property type="term" value="P:regulation of intracellular pH"/>
    <property type="evidence" value="ECO:0007669"/>
    <property type="project" value="TreeGrafter"/>
</dbReference>
<keyword evidence="8" id="KW-0915">Sodium</keyword>
<keyword evidence="6 12" id="KW-0812">Transmembrane</keyword>
<feature type="transmembrane region" description="Helical" evidence="12">
    <location>
        <begin position="6"/>
        <end position="24"/>
    </location>
</feature>
<evidence type="ECO:0000256" key="3">
    <source>
        <dbReference type="ARBA" id="ARBA00022448"/>
    </source>
</evidence>
<evidence type="ECO:0000256" key="12">
    <source>
        <dbReference type="SAM" id="Phobius"/>
    </source>
</evidence>
<dbReference type="GO" id="GO:0098719">
    <property type="term" value="P:sodium ion import across plasma membrane"/>
    <property type="evidence" value="ECO:0007669"/>
    <property type="project" value="TreeGrafter"/>
</dbReference>
<evidence type="ECO:0000259" key="13">
    <source>
        <dbReference type="Pfam" id="PF00999"/>
    </source>
</evidence>
<dbReference type="Pfam" id="PF00999">
    <property type="entry name" value="Na_H_Exchanger"/>
    <property type="match status" value="1"/>
</dbReference>
<name>A0A1H5WEE0_9FLAO</name>
<dbReference type="InterPro" id="IPR018422">
    <property type="entry name" value="Cation/H_exchanger_CPA1"/>
</dbReference>
<evidence type="ECO:0000256" key="6">
    <source>
        <dbReference type="ARBA" id="ARBA00022692"/>
    </source>
</evidence>
<dbReference type="EMBL" id="FNUS01000002">
    <property type="protein sequence ID" value="SEF97753.1"/>
    <property type="molecule type" value="Genomic_DNA"/>
</dbReference>
<keyword evidence="4" id="KW-0050">Antiport</keyword>
<dbReference type="PANTHER" id="PTHR10110:SF195">
    <property type="entry name" value="NA(+)_H(+) ANTIPORTER NHAS2"/>
    <property type="match status" value="1"/>
</dbReference>
<sequence>MQIYNYFTIIIILAAAFGYFNKRFLKLPRTIGVMIIALLTSLGIVLAGSYFPDVFGQTKKMILSVDFYTILMKIMLSFLLFAGSIHIKLKDIKSERAPIIAFSTIGVLLSTVIVGGLMYYLLQAFNLDIPFINCLLFGALISPTDPIAVMGILKTANIPKSLETKISGESLFNDGVAVVVFVSIYEISQVGLANMGISDIALLFLKEAGGGILLGTILGSLGTYVLKTIDDYSVEVMVTLAMVMGGYMMASFLHISGPLAMVVAGIFIGNRGRDVGMSNLTEEYIDKFWEMLDEILNAVLFLLIGLELLVINFEHIYILIGIIAIFVVLFARFVSVGIPFLILKRKVKFEKNSFPILVWGGIRGGISVALALALPRHSSGDMFVAITYIIVLFSIIFQGLTIGKLAKRLTAKSAKKSQ</sequence>
<accession>A0A1H5WEE0</accession>
<dbReference type="GO" id="GO:0005886">
    <property type="term" value="C:plasma membrane"/>
    <property type="evidence" value="ECO:0007669"/>
    <property type="project" value="UniProtKB-SubCell"/>
</dbReference>
<keyword evidence="11" id="KW-0739">Sodium transport</keyword>
<evidence type="ECO:0000256" key="1">
    <source>
        <dbReference type="ARBA" id="ARBA00004651"/>
    </source>
</evidence>
<evidence type="ECO:0000256" key="8">
    <source>
        <dbReference type="ARBA" id="ARBA00023053"/>
    </source>
</evidence>
<feature type="transmembrane region" description="Helical" evidence="12">
    <location>
        <begin position="291"/>
        <end position="310"/>
    </location>
</feature>
<evidence type="ECO:0000256" key="10">
    <source>
        <dbReference type="ARBA" id="ARBA00023136"/>
    </source>
</evidence>
<feature type="transmembrane region" description="Helical" evidence="12">
    <location>
        <begin position="316"/>
        <end position="342"/>
    </location>
</feature>
<dbReference type="Proteomes" id="UP000236738">
    <property type="component" value="Unassembled WGS sequence"/>
</dbReference>
<dbReference type="PANTHER" id="PTHR10110">
    <property type="entry name" value="SODIUM/HYDROGEN EXCHANGER"/>
    <property type="match status" value="1"/>
</dbReference>
<keyword evidence="7 12" id="KW-1133">Transmembrane helix</keyword>
<comment type="subcellular location">
    <subcellularLocation>
        <location evidence="1">Cell membrane</location>
        <topology evidence="1">Multi-pass membrane protein</topology>
    </subcellularLocation>
</comment>
<dbReference type="RefSeq" id="WP_103913177.1">
    <property type="nucleotide sequence ID" value="NZ_FNUS01000002.1"/>
</dbReference>
<dbReference type="Gene3D" id="6.10.140.1330">
    <property type="match status" value="1"/>
</dbReference>
<dbReference type="GO" id="GO:0015386">
    <property type="term" value="F:potassium:proton antiporter activity"/>
    <property type="evidence" value="ECO:0007669"/>
    <property type="project" value="TreeGrafter"/>
</dbReference>
<dbReference type="InterPro" id="IPR006153">
    <property type="entry name" value="Cation/H_exchanger_TM"/>
</dbReference>
<feature type="transmembrane region" description="Helical" evidence="12">
    <location>
        <begin position="175"/>
        <end position="196"/>
    </location>
</feature>
<keyword evidence="3" id="KW-0813">Transport</keyword>
<feature type="transmembrane region" description="Helical" evidence="12">
    <location>
        <begin position="99"/>
        <end position="122"/>
    </location>
</feature>
<feature type="transmembrane region" description="Helical" evidence="12">
    <location>
        <begin position="208"/>
        <end position="226"/>
    </location>
</feature>
<evidence type="ECO:0000256" key="11">
    <source>
        <dbReference type="ARBA" id="ARBA00023201"/>
    </source>
</evidence>
<dbReference type="OrthoDB" id="9774146at2"/>
<evidence type="ECO:0000313" key="14">
    <source>
        <dbReference type="EMBL" id="SEF97753.1"/>
    </source>
</evidence>